<keyword evidence="2" id="KW-0472">Membrane</keyword>
<dbReference type="EMBL" id="JAOPHQ010005991">
    <property type="protein sequence ID" value="KAK0133376.1"/>
    <property type="molecule type" value="Genomic_DNA"/>
</dbReference>
<evidence type="ECO:0000313" key="4">
    <source>
        <dbReference type="Proteomes" id="UP001174136"/>
    </source>
</evidence>
<feature type="transmembrane region" description="Helical" evidence="2">
    <location>
        <begin position="136"/>
        <end position="152"/>
    </location>
</feature>
<dbReference type="Proteomes" id="UP001174136">
    <property type="component" value="Unassembled WGS sequence"/>
</dbReference>
<gene>
    <name evidence="3" type="ORF">N1851_031102</name>
</gene>
<sequence>MQETGEGPDVKSERTFMHCGCDVRDVQGSIQLKNRILRLLSICSKLVGHTMEAHFFDSCTKHTLRITDKIALDPSHVLNKEYKLLPSGRRFRMPSCRRNKYKNVFLPHSVSLLNQQRRVGSNGQQLMVQGRIPNRVLLFLFLLTVAIEMAILRRLVGRGGFLGGVVGGRATEGRLTGGDLSRRKTSKLDPRFLRGRVCECRPGLGRCGRRTTPGEPEPEARRASDAIRPPAQRRRAS</sequence>
<keyword evidence="2" id="KW-1133">Transmembrane helix</keyword>
<evidence type="ECO:0000313" key="3">
    <source>
        <dbReference type="EMBL" id="KAK0133376.1"/>
    </source>
</evidence>
<evidence type="ECO:0000256" key="2">
    <source>
        <dbReference type="SAM" id="Phobius"/>
    </source>
</evidence>
<reference evidence="3" key="1">
    <citation type="journal article" date="2023" name="Front. Mar. Sci.">
        <title>A new Merluccius polli reference genome to investigate the effects of global change in West African waters.</title>
        <authorList>
            <person name="Mateo J.L."/>
            <person name="Blanco-Fernandez C."/>
            <person name="Garcia-Vazquez E."/>
            <person name="Machado-Schiaffino G."/>
        </authorList>
    </citation>
    <scope>NUCLEOTIDE SEQUENCE</scope>
    <source>
        <strain evidence="3">C29</strain>
        <tissue evidence="3">Fin</tissue>
    </source>
</reference>
<name>A0AA47M4B8_MERPO</name>
<protein>
    <submittedName>
        <fullName evidence="3">Uncharacterized protein</fullName>
    </submittedName>
</protein>
<comment type="caution">
    <text evidence="3">The sequence shown here is derived from an EMBL/GenBank/DDBJ whole genome shotgun (WGS) entry which is preliminary data.</text>
</comment>
<evidence type="ECO:0000256" key="1">
    <source>
        <dbReference type="SAM" id="MobiDB-lite"/>
    </source>
</evidence>
<dbReference type="AlphaFoldDB" id="A0AA47M4B8"/>
<feature type="region of interest" description="Disordered" evidence="1">
    <location>
        <begin position="204"/>
        <end position="237"/>
    </location>
</feature>
<organism evidence="3 4">
    <name type="scientific">Merluccius polli</name>
    <name type="common">Benguela hake</name>
    <name type="synonym">Merluccius cadenati</name>
    <dbReference type="NCBI Taxonomy" id="89951"/>
    <lineage>
        <taxon>Eukaryota</taxon>
        <taxon>Metazoa</taxon>
        <taxon>Chordata</taxon>
        <taxon>Craniata</taxon>
        <taxon>Vertebrata</taxon>
        <taxon>Euteleostomi</taxon>
        <taxon>Actinopterygii</taxon>
        <taxon>Neopterygii</taxon>
        <taxon>Teleostei</taxon>
        <taxon>Neoteleostei</taxon>
        <taxon>Acanthomorphata</taxon>
        <taxon>Zeiogadaria</taxon>
        <taxon>Gadariae</taxon>
        <taxon>Gadiformes</taxon>
        <taxon>Gadoidei</taxon>
        <taxon>Merlucciidae</taxon>
        <taxon>Merluccius</taxon>
    </lineage>
</organism>
<keyword evidence="4" id="KW-1185">Reference proteome</keyword>
<accession>A0AA47M4B8</accession>
<keyword evidence="2" id="KW-0812">Transmembrane</keyword>
<proteinExistence type="predicted"/>